<sequence length="58" mass="6441">MRSRWQERTHDGGDSDKERDRLLFEPGRLGLFVIGIAAATVIIRRGAPARVLGDAEHA</sequence>
<name>A0ABY3VGJ7_9MYCO</name>
<gene>
    <name evidence="2" type="ORF">MKK62_18835</name>
</gene>
<evidence type="ECO:0000313" key="2">
    <source>
        <dbReference type="EMBL" id="UMB68458.1"/>
    </source>
</evidence>
<keyword evidence="1" id="KW-0812">Transmembrane</keyword>
<dbReference type="RefSeq" id="WP_240259082.1">
    <property type="nucleotide sequence ID" value="NZ_CP092488.2"/>
</dbReference>
<dbReference type="Proteomes" id="UP001055336">
    <property type="component" value="Chromosome"/>
</dbReference>
<accession>A0ABY3VGJ7</accession>
<protein>
    <submittedName>
        <fullName evidence="2">Uncharacterized protein</fullName>
    </submittedName>
</protein>
<keyword evidence="3" id="KW-1185">Reference proteome</keyword>
<reference evidence="2" key="1">
    <citation type="submission" date="2022-08" db="EMBL/GenBank/DDBJ databases">
        <title>Whole genome sequencing of non-tuberculosis mycobacteria type-strains.</title>
        <authorList>
            <person name="Igarashi Y."/>
            <person name="Osugi A."/>
            <person name="Mitarai S."/>
        </authorList>
    </citation>
    <scope>NUCLEOTIDE SEQUENCE</scope>
    <source>
        <strain evidence="2">DSM 45127</strain>
    </source>
</reference>
<evidence type="ECO:0000313" key="3">
    <source>
        <dbReference type="Proteomes" id="UP001055336"/>
    </source>
</evidence>
<keyword evidence="1" id="KW-0472">Membrane</keyword>
<organism evidence="2 3">
    <name type="scientific">Mycobacterium paraterrae</name>
    <dbReference type="NCBI Taxonomy" id="577492"/>
    <lineage>
        <taxon>Bacteria</taxon>
        <taxon>Bacillati</taxon>
        <taxon>Actinomycetota</taxon>
        <taxon>Actinomycetes</taxon>
        <taxon>Mycobacteriales</taxon>
        <taxon>Mycobacteriaceae</taxon>
        <taxon>Mycobacterium</taxon>
    </lineage>
</organism>
<evidence type="ECO:0000256" key="1">
    <source>
        <dbReference type="SAM" id="Phobius"/>
    </source>
</evidence>
<keyword evidence="1" id="KW-1133">Transmembrane helix</keyword>
<dbReference type="EMBL" id="CP092488">
    <property type="protein sequence ID" value="UMB68458.1"/>
    <property type="molecule type" value="Genomic_DNA"/>
</dbReference>
<proteinExistence type="predicted"/>
<feature type="transmembrane region" description="Helical" evidence="1">
    <location>
        <begin position="29"/>
        <end position="47"/>
    </location>
</feature>